<name>A0AAF0QQP1_SOLVR</name>
<dbReference type="Proteomes" id="UP001234989">
    <property type="component" value="Chromosome 4"/>
</dbReference>
<evidence type="ECO:0000313" key="2">
    <source>
        <dbReference type="Proteomes" id="UP001234989"/>
    </source>
</evidence>
<organism evidence="1 2">
    <name type="scientific">Solanum verrucosum</name>
    <dbReference type="NCBI Taxonomy" id="315347"/>
    <lineage>
        <taxon>Eukaryota</taxon>
        <taxon>Viridiplantae</taxon>
        <taxon>Streptophyta</taxon>
        <taxon>Embryophyta</taxon>
        <taxon>Tracheophyta</taxon>
        <taxon>Spermatophyta</taxon>
        <taxon>Magnoliopsida</taxon>
        <taxon>eudicotyledons</taxon>
        <taxon>Gunneridae</taxon>
        <taxon>Pentapetalae</taxon>
        <taxon>asterids</taxon>
        <taxon>lamiids</taxon>
        <taxon>Solanales</taxon>
        <taxon>Solanaceae</taxon>
        <taxon>Solanoideae</taxon>
        <taxon>Solaneae</taxon>
        <taxon>Solanum</taxon>
    </lineage>
</organism>
<sequence length="143" mass="15466">MYEVIRGNDIFPSMDPYDINDLSYVITKNLIQVCETMNGEKACTSNVPQPIVEPIILGGTNSESSRATLLAPVGSLLPMIPLESPSIVPGGTNFEKTRPPLFVPNVAPPTVPFSASLKVTQQMVHLDDPSRTPIQMAPLMDTS</sequence>
<dbReference type="AlphaFoldDB" id="A0AAF0QQP1"/>
<gene>
    <name evidence="1" type="ORF">MTR67_017644</name>
</gene>
<evidence type="ECO:0000313" key="1">
    <source>
        <dbReference type="EMBL" id="WMV24259.1"/>
    </source>
</evidence>
<proteinExistence type="predicted"/>
<accession>A0AAF0QQP1</accession>
<reference evidence="1" key="1">
    <citation type="submission" date="2023-08" db="EMBL/GenBank/DDBJ databases">
        <title>A de novo genome assembly of Solanum verrucosum Schlechtendal, a Mexican diploid species geographically isolated from the other diploid A-genome species in potato relatives.</title>
        <authorList>
            <person name="Hosaka K."/>
        </authorList>
    </citation>
    <scope>NUCLEOTIDE SEQUENCE</scope>
    <source>
        <tissue evidence="1">Young leaves</tissue>
    </source>
</reference>
<keyword evidence="2" id="KW-1185">Reference proteome</keyword>
<protein>
    <submittedName>
        <fullName evidence="1">Uncharacterized protein</fullName>
    </submittedName>
</protein>
<dbReference type="EMBL" id="CP133615">
    <property type="protein sequence ID" value="WMV24259.1"/>
    <property type="molecule type" value="Genomic_DNA"/>
</dbReference>